<protein>
    <submittedName>
        <fullName evidence="1">Uncharacterized protein</fullName>
    </submittedName>
</protein>
<dbReference type="EMBL" id="CM046395">
    <property type="protein sequence ID" value="KAI8543755.1"/>
    <property type="molecule type" value="Genomic_DNA"/>
</dbReference>
<evidence type="ECO:0000313" key="2">
    <source>
        <dbReference type="Proteomes" id="UP001062846"/>
    </source>
</evidence>
<sequence>MEGENAGPDEEHREYRSSWRVMSPEIVEIGEDSKSVTISSRNCGMNDVYVAVGKNDLDVVKWALDHAISPGARVFLVHVFPPITYISTPVGRLSRSQLTQEQVRFYVNDENNRRRNVLQKYIQLCTDAKVTVDTVLLESNSTAKAILDLIPVLYITYLVMGTKRPPASRTRKNVTTPCGVLRASPFDGLALVRLCGYKEKKEKRDKHNGQEEGTRALSLCQLTLEHLQQPRRGQNGAQRGTVASLVLSLSVSPKTDHSERISHSDESNPFASGYSGERLIKGTGKGEFVQKKAPDYCEVTIVFDGKKLTDSQKVVPSAVASDQRRRPEIATRQPERNFLECICFSAKSD</sequence>
<reference evidence="1" key="1">
    <citation type="submission" date="2022-02" db="EMBL/GenBank/DDBJ databases">
        <title>Plant Genome Project.</title>
        <authorList>
            <person name="Zhang R.-G."/>
        </authorList>
    </citation>
    <scope>NUCLEOTIDE SEQUENCE</scope>
    <source>
        <strain evidence="1">AT1</strain>
    </source>
</reference>
<name>A0ACC0MS05_RHOML</name>
<dbReference type="Proteomes" id="UP001062846">
    <property type="component" value="Chromosome 8"/>
</dbReference>
<proteinExistence type="predicted"/>
<comment type="caution">
    <text evidence="1">The sequence shown here is derived from an EMBL/GenBank/DDBJ whole genome shotgun (WGS) entry which is preliminary data.</text>
</comment>
<organism evidence="1 2">
    <name type="scientific">Rhododendron molle</name>
    <name type="common">Chinese azalea</name>
    <name type="synonym">Azalea mollis</name>
    <dbReference type="NCBI Taxonomy" id="49168"/>
    <lineage>
        <taxon>Eukaryota</taxon>
        <taxon>Viridiplantae</taxon>
        <taxon>Streptophyta</taxon>
        <taxon>Embryophyta</taxon>
        <taxon>Tracheophyta</taxon>
        <taxon>Spermatophyta</taxon>
        <taxon>Magnoliopsida</taxon>
        <taxon>eudicotyledons</taxon>
        <taxon>Gunneridae</taxon>
        <taxon>Pentapetalae</taxon>
        <taxon>asterids</taxon>
        <taxon>Ericales</taxon>
        <taxon>Ericaceae</taxon>
        <taxon>Ericoideae</taxon>
        <taxon>Rhodoreae</taxon>
        <taxon>Rhododendron</taxon>
    </lineage>
</organism>
<evidence type="ECO:0000313" key="1">
    <source>
        <dbReference type="EMBL" id="KAI8543755.1"/>
    </source>
</evidence>
<keyword evidence="2" id="KW-1185">Reference proteome</keyword>
<accession>A0ACC0MS05</accession>
<gene>
    <name evidence="1" type="ORF">RHMOL_Rhmol08G0242800</name>
</gene>